<sequence length="88" mass="9881">MSAAFIVIRRIPSVNTDRRAEQEAGYGSRRSRSTARYFGGMLPDLGGITSDESYAVLRNDPAFWEPWARRAARRRAPGRELAGFPHLS</sequence>
<reference evidence="2" key="1">
    <citation type="journal article" date="2019" name="Int. J. Syst. Evol. Microbiol.">
        <title>The Global Catalogue of Microorganisms (GCM) 10K type strain sequencing project: providing services to taxonomists for standard genome sequencing and annotation.</title>
        <authorList>
            <consortium name="The Broad Institute Genomics Platform"/>
            <consortium name="The Broad Institute Genome Sequencing Center for Infectious Disease"/>
            <person name="Wu L."/>
            <person name="Ma J."/>
        </authorList>
    </citation>
    <scope>NUCLEOTIDE SEQUENCE [LARGE SCALE GENOMIC DNA]</scope>
    <source>
        <strain evidence="2">JCM 17326</strain>
    </source>
</reference>
<name>A0ABP6YWF6_9ACTN</name>
<comment type="caution">
    <text evidence="1">The sequence shown here is derived from an EMBL/GenBank/DDBJ whole genome shotgun (WGS) entry which is preliminary data.</text>
</comment>
<evidence type="ECO:0000313" key="2">
    <source>
        <dbReference type="Proteomes" id="UP001500630"/>
    </source>
</evidence>
<gene>
    <name evidence="1" type="ORF">GCM10022419_088440</name>
</gene>
<organism evidence="1 2">
    <name type="scientific">Nonomuraea rosea</name>
    <dbReference type="NCBI Taxonomy" id="638574"/>
    <lineage>
        <taxon>Bacteria</taxon>
        <taxon>Bacillati</taxon>
        <taxon>Actinomycetota</taxon>
        <taxon>Actinomycetes</taxon>
        <taxon>Streptosporangiales</taxon>
        <taxon>Streptosporangiaceae</taxon>
        <taxon>Nonomuraea</taxon>
    </lineage>
</organism>
<dbReference type="Proteomes" id="UP001500630">
    <property type="component" value="Unassembled WGS sequence"/>
</dbReference>
<accession>A0ABP6YWF6</accession>
<keyword evidence="2" id="KW-1185">Reference proteome</keyword>
<dbReference type="EMBL" id="BAABDQ010000027">
    <property type="protein sequence ID" value="GAA3591910.1"/>
    <property type="molecule type" value="Genomic_DNA"/>
</dbReference>
<proteinExistence type="predicted"/>
<protein>
    <submittedName>
        <fullName evidence="1">Uncharacterized protein</fullName>
    </submittedName>
</protein>
<evidence type="ECO:0000313" key="1">
    <source>
        <dbReference type="EMBL" id="GAA3591910.1"/>
    </source>
</evidence>